<keyword evidence="3" id="KW-0564">Palmitate</keyword>
<feature type="domain" description="Amidohydrolase-related" evidence="6">
    <location>
        <begin position="318"/>
        <end position="684"/>
    </location>
</feature>
<comment type="caution">
    <text evidence="9">The sequence shown here is derived from an EMBL/GenBank/DDBJ whole genome shotgun (WGS) entry which is preliminary data.</text>
</comment>
<dbReference type="InterPro" id="IPR057744">
    <property type="entry name" value="OTAase-like"/>
</dbReference>
<dbReference type="Pfam" id="PF03724">
    <property type="entry name" value="META"/>
    <property type="match status" value="1"/>
</dbReference>
<evidence type="ECO:0008006" key="11">
    <source>
        <dbReference type="Google" id="ProtNLM"/>
    </source>
</evidence>
<dbReference type="PANTHER" id="PTHR43135:SF3">
    <property type="entry name" value="ALPHA-D-RIBOSE 1-METHYLPHOSPHONATE 5-TRIPHOSPHATE DIPHOSPHATASE"/>
    <property type="match status" value="1"/>
</dbReference>
<proteinExistence type="predicted"/>
<dbReference type="InterPro" id="IPR036328">
    <property type="entry name" value="MliC_sf"/>
</dbReference>
<evidence type="ECO:0000256" key="2">
    <source>
        <dbReference type="ARBA" id="ARBA00023136"/>
    </source>
</evidence>
<dbReference type="InterPro" id="IPR018660">
    <property type="entry name" value="MliC"/>
</dbReference>
<protein>
    <recommendedName>
        <fullName evidence="11">Amidohydrolase family protein</fullName>
    </recommendedName>
</protein>
<reference evidence="10" key="1">
    <citation type="journal article" date="2019" name="Int. J. Syst. Evol. Microbiol.">
        <title>The Global Catalogue of Microorganisms (GCM) 10K type strain sequencing project: providing services to taxonomists for standard genome sequencing and annotation.</title>
        <authorList>
            <consortium name="The Broad Institute Genomics Platform"/>
            <consortium name="The Broad Institute Genome Sequencing Center for Infectious Disease"/>
            <person name="Wu L."/>
            <person name="Ma J."/>
        </authorList>
    </citation>
    <scope>NUCLEOTIDE SEQUENCE [LARGE SCALE GENOMIC DNA]</scope>
    <source>
        <strain evidence="10">NBRC 112416</strain>
    </source>
</reference>
<dbReference type="Gene3D" id="2.40.128.200">
    <property type="match status" value="1"/>
</dbReference>
<dbReference type="Gene3D" id="2.40.128.270">
    <property type="match status" value="1"/>
</dbReference>
<keyword evidence="4" id="KW-0449">Lipoprotein</keyword>
<dbReference type="InterPro" id="IPR032466">
    <property type="entry name" value="Metal_Hydrolase"/>
</dbReference>
<evidence type="ECO:0000313" key="9">
    <source>
        <dbReference type="EMBL" id="GLQ55886.1"/>
    </source>
</evidence>
<dbReference type="InterPro" id="IPR005184">
    <property type="entry name" value="DUF306_Meta_HslJ"/>
</dbReference>
<dbReference type="InterPro" id="IPR051781">
    <property type="entry name" value="Metallo-dep_Hydrolase"/>
</dbReference>
<dbReference type="PANTHER" id="PTHR43135">
    <property type="entry name" value="ALPHA-D-RIBOSE 1-METHYLPHOSPHONATE 5-TRIPHOSPHATE DIPHOSPHATASE"/>
    <property type="match status" value="1"/>
</dbReference>
<feature type="signal peptide" evidence="5">
    <location>
        <begin position="1"/>
        <end position="27"/>
    </location>
</feature>
<feature type="domain" description="C-type lysozyme inhibitor" evidence="8">
    <location>
        <begin position="38"/>
        <end position="103"/>
    </location>
</feature>
<accession>A0ABQ5W7Z2</accession>
<dbReference type="CDD" id="cd01299">
    <property type="entry name" value="Met_dep_hydrolase_A"/>
    <property type="match status" value="1"/>
</dbReference>
<dbReference type="InterPro" id="IPR011059">
    <property type="entry name" value="Metal-dep_hydrolase_composite"/>
</dbReference>
<evidence type="ECO:0000256" key="1">
    <source>
        <dbReference type="ARBA" id="ARBA00022729"/>
    </source>
</evidence>
<gene>
    <name evidence="9" type="ORF">GCM10010862_31450</name>
</gene>
<feature type="chain" id="PRO_5045323085" description="Amidohydrolase family protein" evidence="5">
    <location>
        <begin position="28"/>
        <end position="685"/>
    </location>
</feature>
<dbReference type="SUPFAM" id="SSF51556">
    <property type="entry name" value="Metallo-dependent hydrolases"/>
    <property type="match status" value="1"/>
</dbReference>
<keyword evidence="2" id="KW-0472">Membrane</keyword>
<evidence type="ECO:0000256" key="4">
    <source>
        <dbReference type="ARBA" id="ARBA00023288"/>
    </source>
</evidence>
<dbReference type="EMBL" id="BSNS01000014">
    <property type="protein sequence ID" value="GLQ55886.1"/>
    <property type="molecule type" value="Genomic_DNA"/>
</dbReference>
<evidence type="ECO:0000256" key="5">
    <source>
        <dbReference type="SAM" id="SignalP"/>
    </source>
</evidence>
<evidence type="ECO:0000259" key="7">
    <source>
        <dbReference type="Pfam" id="PF03724"/>
    </source>
</evidence>
<keyword evidence="1 5" id="KW-0732">Signal</keyword>
<feature type="domain" description="DUF306" evidence="7">
    <location>
        <begin position="136"/>
        <end position="242"/>
    </location>
</feature>
<dbReference type="SUPFAM" id="SSF51338">
    <property type="entry name" value="Composite domain of metallo-dependent hydrolases"/>
    <property type="match status" value="2"/>
</dbReference>
<dbReference type="Proteomes" id="UP001156691">
    <property type="component" value="Unassembled WGS sequence"/>
</dbReference>
<evidence type="ECO:0000256" key="3">
    <source>
        <dbReference type="ARBA" id="ARBA00023139"/>
    </source>
</evidence>
<evidence type="ECO:0000313" key="10">
    <source>
        <dbReference type="Proteomes" id="UP001156691"/>
    </source>
</evidence>
<dbReference type="Gene3D" id="3.20.20.140">
    <property type="entry name" value="Metal-dependent hydrolases"/>
    <property type="match status" value="1"/>
</dbReference>
<dbReference type="InterPro" id="IPR038670">
    <property type="entry name" value="HslJ-like_sf"/>
</dbReference>
<dbReference type="Pfam" id="PF09864">
    <property type="entry name" value="MliC"/>
    <property type="match status" value="1"/>
</dbReference>
<dbReference type="SUPFAM" id="SSF141488">
    <property type="entry name" value="YdhA-like"/>
    <property type="match status" value="1"/>
</dbReference>
<keyword evidence="10" id="KW-1185">Reference proteome</keyword>
<evidence type="ECO:0000259" key="8">
    <source>
        <dbReference type="Pfam" id="PF09864"/>
    </source>
</evidence>
<sequence>MKVHTLVRAAYVCAGLLVIAAVPLVGAATTAQEQGTTYLCDSGNSIVVRQADGGTAVQLDYDGRTFELNQVAASPERFTTEMGLRPDHGLDWSSDGSRARLSEMIMDHTVPEPTVIETCSLDAAPASAASVTADTTLPLGTWRLATLEGAEVDADAGAVMTFHADGSVSGNGGCNTFGGHAMHTPTGVSISDVFSTRMACEPERNAVEVAFLSVLERVTAQRVEDGMLVLYGPDGENLARFELTSTDLGAGASPPDPAPAVNDGATLFRDVRIFDGKSEELSGPSNVLVEGNLIAAISEDAIETGDAEVTIIEGDGLVLMPGLIDNHWHAMLIRNTPAQTIHGDVGYNNIVAADEASDTLMRGFTTVRDVGGPSFGLKQAIDEGLVEGPRIYPSGAMITVTSGHGDFRQLSELPRTIGGHMARMEQVGGSMVADSPDEVRLRVREQLMQGASQIKLTAGGGVSSPFSPIDASTFTLEELRAAVEAAENWGTYVTAHAFTPQAIRRSIDAGVKVIEHGFLMDEATAQYIAERDVWLSLQPLPDAMRTGFPEGSVQRANAEKVFPGIDGTYELAKRYNIKTAWGTDVLFSQALATQQGAILASLERWYTPAEALVMATGTNAELLALSGERNPYPGRLGVVEEGALADLLLVNGNPLENLNLVADPDANFLVIMKDGMIYKDLVSGE</sequence>
<dbReference type="InterPro" id="IPR006680">
    <property type="entry name" value="Amidohydro-rel"/>
</dbReference>
<dbReference type="Gene3D" id="2.30.40.10">
    <property type="entry name" value="Urease, subunit C, domain 1"/>
    <property type="match status" value="1"/>
</dbReference>
<evidence type="ECO:0000259" key="6">
    <source>
        <dbReference type="Pfam" id="PF01979"/>
    </source>
</evidence>
<dbReference type="Pfam" id="PF01979">
    <property type="entry name" value="Amidohydro_1"/>
    <property type="match status" value="1"/>
</dbReference>
<organism evidence="9 10">
    <name type="scientific">Devosia nitrariae</name>
    <dbReference type="NCBI Taxonomy" id="2071872"/>
    <lineage>
        <taxon>Bacteria</taxon>
        <taxon>Pseudomonadati</taxon>
        <taxon>Pseudomonadota</taxon>
        <taxon>Alphaproteobacteria</taxon>
        <taxon>Hyphomicrobiales</taxon>
        <taxon>Devosiaceae</taxon>
        <taxon>Devosia</taxon>
    </lineage>
</organism>
<name>A0ABQ5W7Z2_9HYPH</name>